<keyword evidence="3" id="KW-0411">Iron-sulfur</keyword>
<dbReference type="PANTHER" id="PTHR30548:SF2">
    <property type="entry name" value="2-HYDROXYACYL-COA DEHYDRATASE,D-COMPONENT"/>
    <property type="match status" value="1"/>
</dbReference>
<dbReference type="Gene3D" id="3.40.50.11890">
    <property type="match status" value="1"/>
</dbReference>
<sequence length="423" mass="48194">MYRIVKKFGDTVGNNITAQPQRAFSLLNAGYTVSGLVTKYFPDQRLLPHQKYAAAVCNDTIHKPLREPINSAVVNLFFPCGLLQAMGITPQFVEGLSGYLNGAYTERAFIDFAENYGIPKQYCSYHKTLLGAALSDVLPKSRFIVNTTLVCDANTLTFRTLADHWKVPHFTIDVPSEYSVETVKYVADQFRKMSEFMEDVMSKKIDHEKLKAVIRSENRSLNYYSDHFQELPGKFLSNNLTSEMYKLFFTHILLGTSEAEHYFKQLLEDVRNAPQSNGEIRILWAHILPYWQDSINSVLNFSRRYQLLCCDLNFDSLIPMDEDHPYESMARKLLLNTMCGPTKKRADKLIEMANLLRADGVVYFNHWGCKRTLGSAELIKDMLETAGIPVLILDGDGCDRDNINDGQMSTRLQAFLEILEAAK</sequence>
<dbReference type="AlphaFoldDB" id="A0A0B7MBG3"/>
<comment type="cofactor">
    <cofactor evidence="1">
        <name>[4Fe-4S] cluster</name>
        <dbReference type="ChEBI" id="CHEBI:49883"/>
    </cofactor>
</comment>
<reference evidence="5" key="1">
    <citation type="submission" date="2015-01" db="EMBL/GenBank/DDBJ databases">
        <authorList>
            <person name="Manzoor Shahid"/>
            <person name="Zubair Saima"/>
        </authorList>
    </citation>
    <scope>NUCLEOTIDE SEQUENCE [LARGE SCALE GENOMIC DNA]</scope>
    <source>
        <strain evidence="5">Sp3</strain>
    </source>
</reference>
<keyword evidence="3" id="KW-0479">Metal-binding</keyword>
<dbReference type="Pfam" id="PF06050">
    <property type="entry name" value="HGD-D"/>
    <property type="match status" value="1"/>
</dbReference>
<dbReference type="Proteomes" id="UP000046155">
    <property type="component" value="Unassembled WGS sequence"/>
</dbReference>
<dbReference type="GO" id="GO:0051536">
    <property type="term" value="F:iron-sulfur cluster binding"/>
    <property type="evidence" value="ECO:0007669"/>
    <property type="project" value="UniProtKB-KW"/>
</dbReference>
<gene>
    <name evidence="4" type="ORF">SSCH_130003</name>
</gene>
<evidence type="ECO:0000313" key="5">
    <source>
        <dbReference type="Proteomes" id="UP000046155"/>
    </source>
</evidence>
<dbReference type="EMBL" id="CDRZ01000035">
    <property type="protein sequence ID" value="CEO87839.1"/>
    <property type="molecule type" value="Genomic_DNA"/>
</dbReference>
<keyword evidence="5" id="KW-1185">Reference proteome</keyword>
<evidence type="ECO:0000256" key="2">
    <source>
        <dbReference type="ARBA" id="ARBA00005806"/>
    </source>
</evidence>
<keyword evidence="3" id="KW-0408">Iron</keyword>
<protein>
    <submittedName>
        <fullName evidence="4">2-hydroxyglutaryl-CoA dehydratase, D-component</fullName>
    </submittedName>
</protein>
<dbReference type="RefSeq" id="WP_044664129.1">
    <property type="nucleotide sequence ID" value="NZ_CDRZ01000035.1"/>
</dbReference>
<dbReference type="Gene3D" id="3.40.50.11900">
    <property type="match status" value="1"/>
</dbReference>
<evidence type="ECO:0000256" key="1">
    <source>
        <dbReference type="ARBA" id="ARBA00001966"/>
    </source>
</evidence>
<dbReference type="GO" id="GO:0016836">
    <property type="term" value="F:hydro-lyase activity"/>
    <property type="evidence" value="ECO:0007669"/>
    <property type="project" value="UniProtKB-ARBA"/>
</dbReference>
<dbReference type="OrthoDB" id="9810278at2"/>
<dbReference type="InterPro" id="IPR010327">
    <property type="entry name" value="FldB/FldC_alpha/beta"/>
</dbReference>
<proteinExistence type="inferred from homology"/>
<organism evidence="4 5">
    <name type="scientific">Syntrophaceticus schinkii</name>
    <dbReference type="NCBI Taxonomy" id="499207"/>
    <lineage>
        <taxon>Bacteria</taxon>
        <taxon>Bacillati</taxon>
        <taxon>Bacillota</taxon>
        <taxon>Clostridia</taxon>
        <taxon>Thermoanaerobacterales</taxon>
        <taxon>Thermoanaerobacterales Family III. Incertae Sedis</taxon>
        <taxon>Syntrophaceticus</taxon>
    </lineage>
</organism>
<evidence type="ECO:0000313" key="4">
    <source>
        <dbReference type="EMBL" id="CEO87839.1"/>
    </source>
</evidence>
<dbReference type="PANTHER" id="PTHR30548">
    <property type="entry name" value="2-HYDROXYGLUTARYL-COA DEHYDRATASE, D-COMPONENT-RELATED"/>
    <property type="match status" value="1"/>
</dbReference>
<comment type="similarity">
    <text evidence="2">Belongs to the FldB/FldC dehydratase alpha/beta subunit family.</text>
</comment>
<accession>A0A0B7MBG3</accession>
<evidence type="ECO:0000256" key="3">
    <source>
        <dbReference type="ARBA" id="ARBA00023014"/>
    </source>
</evidence>
<name>A0A0B7MBG3_9FIRM</name>